<dbReference type="AlphaFoldDB" id="A0A6A0A7X8"/>
<accession>A0A6A0A7X8</accession>
<gene>
    <name evidence="1" type="ORF">HaLaN_27231</name>
</gene>
<dbReference type="Proteomes" id="UP000485058">
    <property type="component" value="Unassembled WGS sequence"/>
</dbReference>
<name>A0A6A0A7X8_HAELA</name>
<feature type="non-terminal residue" evidence="1">
    <location>
        <position position="416"/>
    </location>
</feature>
<evidence type="ECO:0000313" key="2">
    <source>
        <dbReference type="Proteomes" id="UP000485058"/>
    </source>
</evidence>
<dbReference type="EMBL" id="BLLF01003996">
    <property type="protein sequence ID" value="GFH28695.1"/>
    <property type="molecule type" value="Genomic_DNA"/>
</dbReference>
<feature type="non-terminal residue" evidence="1">
    <location>
        <position position="1"/>
    </location>
</feature>
<keyword evidence="2" id="KW-1185">Reference proteome</keyword>
<organism evidence="1 2">
    <name type="scientific">Haematococcus lacustris</name>
    <name type="common">Green alga</name>
    <name type="synonym">Haematococcus pluvialis</name>
    <dbReference type="NCBI Taxonomy" id="44745"/>
    <lineage>
        <taxon>Eukaryota</taxon>
        <taxon>Viridiplantae</taxon>
        <taxon>Chlorophyta</taxon>
        <taxon>core chlorophytes</taxon>
        <taxon>Chlorophyceae</taxon>
        <taxon>CS clade</taxon>
        <taxon>Chlamydomonadales</taxon>
        <taxon>Haematococcaceae</taxon>
        <taxon>Haematococcus</taxon>
    </lineage>
</organism>
<protein>
    <submittedName>
        <fullName evidence="1">Kinesin-like protein</fullName>
    </submittedName>
</protein>
<sequence length="416" mass="45917">MAGGKRSHAAADAMSPCTKRVARGLSARQTRIEYAKHLEAEEGELDKEARRTRSACTANKCKLMVDAFISTWNLQRLVQLVAHVAAVHAGVVPSSGMGPSVHSNGQEQPAVYDTHYPLVKKRMGRVIAGIRMPGFVKANVDHRILLSRSMACKQCEQDKDLSKLMTEDNAKPKLLARFKVNTMDTLAEFKAVSKEDFKDVIGLLPENTPLPASDKMTYLLARLEVNSQRDLPAALQRVGAGQMSMNEAVGPAVGCLMATFGTNMISSCIFVFEDPDDLRQVLYDVEERIELWGLQIPHNSVRPPLEESTEGAAAAEDGQAAKDSGSVITWTSVDRLNMSIGLLYALCNHALDSGIKCGFCVPRPQLLKRWLQAGVKMRQIPTDTLKLIYPPSAHDYEYYKASTVAYFMITEVRYLV</sequence>
<comment type="caution">
    <text evidence="1">The sequence shown here is derived from an EMBL/GenBank/DDBJ whole genome shotgun (WGS) entry which is preliminary data.</text>
</comment>
<evidence type="ECO:0000313" key="1">
    <source>
        <dbReference type="EMBL" id="GFH28695.1"/>
    </source>
</evidence>
<proteinExistence type="predicted"/>
<reference evidence="1 2" key="1">
    <citation type="submission" date="2020-02" db="EMBL/GenBank/DDBJ databases">
        <title>Draft genome sequence of Haematococcus lacustris strain NIES-144.</title>
        <authorList>
            <person name="Morimoto D."/>
            <person name="Nakagawa S."/>
            <person name="Yoshida T."/>
            <person name="Sawayama S."/>
        </authorList>
    </citation>
    <scope>NUCLEOTIDE SEQUENCE [LARGE SCALE GENOMIC DNA]</scope>
    <source>
        <strain evidence="1 2">NIES-144</strain>
    </source>
</reference>